<dbReference type="EMBL" id="QKQS01000023">
    <property type="protein sequence ID" value="PZA10254.1"/>
    <property type="molecule type" value="Genomic_DNA"/>
</dbReference>
<name>A0A323UBS8_RHOPL</name>
<comment type="caution">
    <text evidence="1">The sequence shown here is derived from an EMBL/GenBank/DDBJ whole genome shotgun (WGS) entry which is preliminary data.</text>
</comment>
<reference evidence="1 2" key="1">
    <citation type="submission" date="2018-06" db="EMBL/GenBank/DDBJ databases">
        <title>Draft Whole-Genome Sequence of the purple photosynthetic bacterium Rhodospeudomonas palustris XCP.</title>
        <authorList>
            <person name="Rayyan A."/>
            <person name="Meyer T.E."/>
            <person name="Kyndt J.A."/>
        </authorList>
    </citation>
    <scope>NUCLEOTIDE SEQUENCE [LARGE SCALE GENOMIC DNA]</scope>
    <source>
        <strain evidence="1 2">XCP</strain>
    </source>
</reference>
<gene>
    <name evidence="1" type="ORF">DNX69_12725</name>
</gene>
<evidence type="ECO:0000313" key="1">
    <source>
        <dbReference type="EMBL" id="PZA10254.1"/>
    </source>
</evidence>
<dbReference type="InterPro" id="IPR025961">
    <property type="entry name" value="Metal_resist"/>
</dbReference>
<evidence type="ECO:0008006" key="3">
    <source>
        <dbReference type="Google" id="ProtNLM"/>
    </source>
</evidence>
<organism evidence="1 2">
    <name type="scientific">Rhodopseudomonas palustris</name>
    <dbReference type="NCBI Taxonomy" id="1076"/>
    <lineage>
        <taxon>Bacteria</taxon>
        <taxon>Pseudomonadati</taxon>
        <taxon>Pseudomonadota</taxon>
        <taxon>Alphaproteobacteria</taxon>
        <taxon>Hyphomicrobiales</taxon>
        <taxon>Nitrobacteraceae</taxon>
        <taxon>Rhodopseudomonas</taxon>
    </lineage>
</organism>
<accession>A0A323UBS8</accession>
<dbReference type="Pfam" id="PF13801">
    <property type="entry name" value="Metal_resist"/>
    <property type="match status" value="1"/>
</dbReference>
<evidence type="ECO:0000313" key="2">
    <source>
        <dbReference type="Proteomes" id="UP000248134"/>
    </source>
</evidence>
<dbReference type="RefSeq" id="WP_110786364.1">
    <property type="nucleotide sequence ID" value="NZ_QKQS01000023.1"/>
</dbReference>
<sequence length="147" mass="16163">MKMSFGRFTAGRWLLLGSLCLNVALGAYVGAQWLRPPWAPLHAGVPMRLIERVASRLPPADAEILWRNFHAKEATLKPLQSGYVAALRATLSIAAQPELDKAALRAAVEATRDKRSKVGDAMIDTFVETLEQISPEGRRRLAGGLFR</sequence>
<dbReference type="AlphaFoldDB" id="A0A323UBS8"/>
<dbReference type="OrthoDB" id="7225567at2"/>
<dbReference type="Proteomes" id="UP000248134">
    <property type="component" value="Unassembled WGS sequence"/>
</dbReference>
<protein>
    <recommendedName>
        <fullName evidence="3">Periplasmic heavy metal sensor</fullName>
    </recommendedName>
</protein>
<proteinExistence type="predicted"/>